<dbReference type="PANTHER" id="PTHR30629:SF6">
    <property type="entry name" value="PROPHAGE INTEGRASE INTA-RELATED"/>
    <property type="match status" value="1"/>
</dbReference>
<evidence type="ECO:0000313" key="11">
    <source>
        <dbReference type="Proteomes" id="UP000271797"/>
    </source>
</evidence>
<evidence type="ECO:0000256" key="1">
    <source>
        <dbReference type="ARBA" id="ARBA00008857"/>
    </source>
</evidence>
<dbReference type="NCBIfam" id="NF007246">
    <property type="entry name" value="PRK09692.1"/>
    <property type="match status" value="1"/>
</dbReference>
<keyword evidence="4" id="KW-0233">DNA recombination</keyword>
<reference evidence="11 12" key="1">
    <citation type="submission" date="2018-12" db="EMBL/GenBank/DDBJ databases">
        <authorList>
            <consortium name="Pathogen Informatics"/>
        </authorList>
    </citation>
    <scope>NUCLEOTIDE SEQUENCE [LARGE SCALE GENOMIC DNA]</scope>
    <source>
        <strain evidence="9 11">NCTC9044</strain>
        <strain evidence="10 12">NCTC9702</strain>
    </source>
</reference>
<dbReference type="InterPro" id="IPR053876">
    <property type="entry name" value="Phage_int_M"/>
</dbReference>
<dbReference type="InterPro" id="IPR011010">
    <property type="entry name" value="DNA_brk_join_enz"/>
</dbReference>
<dbReference type="Gene3D" id="3.30.160.390">
    <property type="entry name" value="Integrase, DNA-binding domain"/>
    <property type="match status" value="1"/>
</dbReference>
<dbReference type="GO" id="GO:0006310">
    <property type="term" value="P:DNA recombination"/>
    <property type="evidence" value="ECO:0007669"/>
    <property type="project" value="UniProtKB-KW"/>
</dbReference>
<proteinExistence type="inferred from homology"/>
<evidence type="ECO:0000313" key="9">
    <source>
        <dbReference type="EMBL" id="VED06687.1"/>
    </source>
</evidence>
<feature type="domain" description="Core-binding (CB)" evidence="7">
    <location>
        <begin position="105"/>
        <end position="188"/>
    </location>
</feature>
<dbReference type="EMBL" id="LR134238">
    <property type="protein sequence ID" value="VED06687.1"/>
    <property type="molecule type" value="Genomic_DNA"/>
</dbReference>
<dbReference type="PANTHER" id="PTHR30629">
    <property type="entry name" value="PROPHAGE INTEGRASE"/>
    <property type="match status" value="1"/>
</dbReference>
<keyword evidence="3 5" id="KW-0238">DNA-binding</keyword>
<dbReference type="AlphaFoldDB" id="A0A0P7N8L9"/>
<dbReference type="InterPro" id="IPR044068">
    <property type="entry name" value="CB"/>
</dbReference>
<dbReference type="Pfam" id="PF00589">
    <property type="entry name" value="Phage_integrase"/>
    <property type="match status" value="1"/>
</dbReference>
<evidence type="ECO:0000313" key="8">
    <source>
        <dbReference type="EMBL" id="MDK2694644.1"/>
    </source>
</evidence>
<evidence type="ECO:0000256" key="3">
    <source>
        <dbReference type="ARBA" id="ARBA00023125"/>
    </source>
</evidence>
<dbReference type="Proteomes" id="UP000271797">
    <property type="component" value="Chromosome"/>
</dbReference>
<dbReference type="InterPro" id="IPR013762">
    <property type="entry name" value="Integrase-like_cat_sf"/>
</dbReference>
<reference evidence="8" key="2">
    <citation type="submission" date="2023-05" db="EMBL/GenBank/DDBJ databases">
        <title>Efficient inhibition of multidrug-resistant Escherichia coli by a new antibiotic combination.</title>
        <authorList>
            <person name="Lin T."/>
        </authorList>
    </citation>
    <scope>NUCLEOTIDE SEQUENCE</scope>
    <source>
        <strain evidence="8">YmmD45</strain>
    </source>
</reference>
<dbReference type="EMBL" id="JASMQD010000001">
    <property type="protein sequence ID" value="MDK2694644.1"/>
    <property type="molecule type" value="Genomic_DNA"/>
</dbReference>
<dbReference type="CDD" id="cd00801">
    <property type="entry name" value="INT_P4_C"/>
    <property type="match status" value="1"/>
</dbReference>
<feature type="domain" description="Tyr recombinase" evidence="6">
    <location>
        <begin position="211"/>
        <end position="387"/>
    </location>
</feature>
<dbReference type="InterPro" id="IPR025166">
    <property type="entry name" value="Integrase_DNA_bind_dom"/>
</dbReference>
<evidence type="ECO:0000313" key="10">
    <source>
        <dbReference type="EMBL" id="VED34300.1"/>
    </source>
</evidence>
<dbReference type="GO" id="GO:0003677">
    <property type="term" value="F:DNA binding"/>
    <property type="evidence" value="ECO:0007669"/>
    <property type="project" value="UniProtKB-UniRule"/>
</dbReference>
<organism evidence="10 12">
    <name type="scientific">Escherichia coli</name>
    <dbReference type="NCBI Taxonomy" id="562"/>
    <lineage>
        <taxon>Bacteria</taxon>
        <taxon>Pseudomonadati</taxon>
        <taxon>Pseudomonadota</taxon>
        <taxon>Gammaproteobacteria</taxon>
        <taxon>Enterobacterales</taxon>
        <taxon>Enterobacteriaceae</taxon>
        <taxon>Escherichia</taxon>
    </lineage>
</organism>
<dbReference type="Proteomes" id="UP000277930">
    <property type="component" value="Chromosome 1"/>
</dbReference>
<sequence length="415" mass="48154">MPKQLKPLTNVEIAGAKPRSTDYELRDGEGLYLLVKTSGRKAWHFEYYHPVTKKRTKTSLGPYPVVTLAMARETRTKYRRLLWQGIDPRQHLAGIAEEKRLQNECTLEKVAEQWLKEKKRTSDLSEDHAKDVWRSLEMHVFPSLGSTPVTEIRPKMLKEHLTPLEEQGILETLRRVISRLNEIFRFAISEELIEFNPADNLVARFKKPKKQNMPALPPSELGRLMLALQNASIRKETRCLIEWELLTWVRPGEAVSARWCDIDMKKAEWRIPDTFMKMNRSHTVPLSKQALRVLQIMEPVSRHRPWVFPSIRKPLEHMHQQTANAALIRMGFGGELVAHGMRSIARTAGAGHFPREVLESALAHQKEDEIEAAYNRSDYLEQRRPLMQWWGNYVDAARRQALLGEEEPLRIVEGE</sequence>
<protein>
    <submittedName>
        <fullName evidence="8">Integrase domain-containing protein</fullName>
    </submittedName>
    <submittedName>
        <fullName evidence="10">Prophage CP4-57 integrase</fullName>
    </submittedName>
</protein>
<evidence type="ECO:0000256" key="4">
    <source>
        <dbReference type="ARBA" id="ARBA00023172"/>
    </source>
</evidence>
<dbReference type="Pfam" id="PF13356">
    <property type="entry name" value="Arm-DNA-bind_3"/>
    <property type="match status" value="1"/>
</dbReference>
<gene>
    <name evidence="10" type="primary">intA_2</name>
    <name evidence="9" type="synonym">intA_1</name>
    <name evidence="9" type="ORF">NCTC9044_00392</name>
    <name evidence="10" type="ORF">NCTC9702_01474</name>
    <name evidence="8" type="ORF">QO046_09580</name>
</gene>
<dbReference type="InterPro" id="IPR038488">
    <property type="entry name" value="Integrase_DNA-bd_sf"/>
</dbReference>
<dbReference type="InterPro" id="IPR050808">
    <property type="entry name" value="Phage_Integrase"/>
</dbReference>
<evidence type="ECO:0000256" key="5">
    <source>
        <dbReference type="PROSITE-ProRule" id="PRU01248"/>
    </source>
</evidence>
<dbReference type="EMBL" id="LR134246">
    <property type="protein sequence ID" value="VED34300.1"/>
    <property type="molecule type" value="Genomic_DNA"/>
</dbReference>
<comment type="similarity">
    <text evidence="1">Belongs to the 'phage' integrase family.</text>
</comment>
<name>A0A0P7N8L9_ECOLX</name>
<evidence type="ECO:0000259" key="7">
    <source>
        <dbReference type="PROSITE" id="PS51900"/>
    </source>
</evidence>
<keyword evidence="2" id="KW-0229">DNA integration</keyword>
<accession>A0A0P7N8L9</accession>
<dbReference type="Proteomes" id="UP001223829">
    <property type="component" value="Unassembled WGS sequence"/>
</dbReference>
<dbReference type="Gene3D" id="1.10.443.10">
    <property type="entry name" value="Intergrase catalytic core"/>
    <property type="match status" value="1"/>
</dbReference>
<dbReference type="Gene3D" id="1.10.150.130">
    <property type="match status" value="1"/>
</dbReference>
<evidence type="ECO:0000259" key="6">
    <source>
        <dbReference type="PROSITE" id="PS51898"/>
    </source>
</evidence>
<dbReference type="SUPFAM" id="SSF56349">
    <property type="entry name" value="DNA breaking-rejoining enzymes"/>
    <property type="match status" value="1"/>
</dbReference>
<dbReference type="Pfam" id="PF22022">
    <property type="entry name" value="Phage_int_M"/>
    <property type="match status" value="1"/>
</dbReference>
<dbReference type="GO" id="GO:0015074">
    <property type="term" value="P:DNA integration"/>
    <property type="evidence" value="ECO:0007669"/>
    <property type="project" value="UniProtKB-KW"/>
</dbReference>
<dbReference type="InterPro" id="IPR010998">
    <property type="entry name" value="Integrase_recombinase_N"/>
</dbReference>
<dbReference type="RefSeq" id="WP_001125947.1">
    <property type="nucleotide sequence ID" value="NZ_AP022173.1"/>
</dbReference>
<dbReference type="InterPro" id="IPR002104">
    <property type="entry name" value="Integrase_catalytic"/>
</dbReference>
<dbReference type="PROSITE" id="PS51898">
    <property type="entry name" value="TYR_RECOMBINASE"/>
    <property type="match status" value="1"/>
</dbReference>
<dbReference type="PROSITE" id="PS51900">
    <property type="entry name" value="CB"/>
    <property type="match status" value="1"/>
</dbReference>
<evidence type="ECO:0000313" key="12">
    <source>
        <dbReference type="Proteomes" id="UP000277930"/>
    </source>
</evidence>
<evidence type="ECO:0000256" key="2">
    <source>
        <dbReference type="ARBA" id="ARBA00022908"/>
    </source>
</evidence>